<dbReference type="GO" id="GO:0005634">
    <property type="term" value="C:nucleus"/>
    <property type="evidence" value="ECO:0007669"/>
    <property type="project" value="UniProtKB-SubCell"/>
</dbReference>
<dbReference type="InterPro" id="IPR015943">
    <property type="entry name" value="WD40/YVTN_repeat-like_dom_sf"/>
</dbReference>
<evidence type="ECO:0000256" key="2">
    <source>
        <dbReference type="ARBA" id="ARBA00022574"/>
    </source>
</evidence>
<dbReference type="PANTHER" id="PTHR16288">
    <property type="entry name" value="WD40 REPEAT PROTEIN 4"/>
    <property type="match status" value="1"/>
</dbReference>
<comment type="similarity">
    <text evidence="8">Belongs to the WD repeat TRM82 family.</text>
</comment>
<dbReference type="GO" id="GO:0043527">
    <property type="term" value="C:tRNA methyltransferase complex"/>
    <property type="evidence" value="ECO:0007669"/>
    <property type="project" value="TreeGrafter"/>
</dbReference>
<feature type="repeat" description="WD" evidence="9">
    <location>
        <begin position="164"/>
        <end position="197"/>
    </location>
</feature>
<dbReference type="OrthoDB" id="371245at2759"/>
<evidence type="ECO:0000313" key="11">
    <source>
        <dbReference type="RefSeq" id="XP_026755521.1"/>
    </source>
</evidence>
<sequence>MVSIATSDNFIAIAKGLYINYYDFSLDKCIEITSQNKSKETDYISDIAISSDSKYLAVSTSASKQLIIYSLPLGEILKNIVLPRSSSKIRFATDNHQILIADKSGDVLIFNIKIESSGTKLLGHLSLLLDVLQTYDGKYIISCDRDEKIRVSNYPNTYNIQTFCLGHKEFVNHIEILPHDNKYLTSTSGDGTIKCWDYVNGLLCYSIDTSFDVNETHLQEQFCKIMDDEGIEVNTLPIVHYAICKLNETSSLLAVAVYTYNVLLFYSLQTINAKFIHKLEQKLKLHSFPDAVKFHNSSIVLYNDSNSNITIYNVLYCDGKISLELYKTINVFENNITTSEVKENFDFIKVLYKRKFDNVQEYQERKRQRLEKSSQ</sequence>
<comment type="function">
    <text evidence="6">Required for the Mettl1-dependent formation of N(7)-methylguanine at position 46 (m7G46) in tRNA. In the Mettl1-wuho methyltransferase complex, it is required to stabilize and induce conformational changes of the catalytic subunit. Required for binding of nanos mRNA and repression of translation by the mei-P26-bgcn-bam-sxl complex. May cooperate with mei-P26 and nanos to derepress the BMP signaling pathway. May cooperate with mei-P26 to suppress expression of a subset of microRNAs. May cooperate with mei-P26 to regulate bam expression levels in germline cells during gametogenesis. Required to promote mitosis to meiosis transition during gametogenesis. May regulate germline cell division in part by regulating ribosome biogenesis.</text>
</comment>
<evidence type="ECO:0000256" key="9">
    <source>
        <dbReference type="PROSITE-ProRule" id="PRU00221"/>
    </source>
</evidence>
<reference evidence="11" key="1">
    <citation type="submission" date="2025-08" db="UniProtKB">
        <authorList>
            <consortium name="RefSeq"/>
        </authorList>
    </citation>
    <scope>IDENTIFICATION</scope>
    <source>
        <tissue evidence="11">Whole larvae</tissue>
    </source>
</reference>
<proteinExistence type="inferred from homology"/>
<dbReference type="UniPathway" id="UPA00989"/>
<evidence type="ECO:0000256" key="5">
    <source>
        <dbReference type="ARBA" id="ARBA00023242"/>
    </source>
</evidence>
<comment type="pathway">
    <text evidence="8">tRNA modification; N(7)-methylguanine-tRNA biosynthesis.</text>
</comment>
<dbReference type="KEGG" id="gmw:113515494"/>
<dbReference type="FunCoup" id="A0A6J1WSY7">
    <property type="interactions" value="518"/>
</dbReference>
<keyword evidence="3 8" id="KW-0819">tRNA processing</keyword>
<organism evidence="10 11">
    <name type="scientific">Galleria mellonella</name>
    <name type="common">Greater wax moth</name>
    <dbReference type="NCBI Taxonomy" id="7137"/>
    <lineage>
        <taxon>Eukaryota</taxon>
        <taxon>Metazoa</taxon>
        <taxon>Ecdysozoa</taxon>
        <taxon>Arthropoda</taxon>
        <taxon>Hexapoda</taxon>
        <taxon>Insecta</taxon>
        <taxon>Pterygota</taxon>
        <taxon>Neoptera</taxon>
        <taxon>Endopterygota</taxon>
        <taxon>Lepidoptera</taxon>
        <taxon>Glossata</taxon>
        <taxon>Ditrysia</taxon>
        <taxon>Pyraloidea</taxon>
        <taxon>Pyralidae</taxon>
        <taxon>Galleriinae</taxon>
        <taxon>Galleria</taxon>
    </lineage>
</organism>
<dbReference type="InParanoid" id="A0A6J1WSY7"/>
<dbReference type="GO" id="GO:0005829">
    <property type="term" value="C:cytosol"/>
    <property type="evidence" value="ECO:0007669"/>
    <property type="project" value="TreeGrafter"/>
</dbReference>
<dbReference type="PROSITE" id="PS50082">
    <property type="entry name" value="WD_REPEATS_2"/>
    <property type="match status" value="1"/>
</dbReference>
<dbReference type="RefSeq" id="XP_026755521.1">
    <property type="nucleotide sequence ID" value="XM_026899720.3"/>
</dbReference>
<name>A0A6J1WSY7_GALME</name>
<protein>
    <submittedName>
        <fullName evidence="11">tRNA (Guanine-N(7)-)-methyltransferase non-catalytic subunit wuho</fullName>
    </submittedName>
</protein>
<keyword evidence="2 8" id="KW-0853">WD repeat</keyword>
<dbReference type="InterPro" id="IPR001680">
    <property type="entry name" value="WD40_rpt"/>
</dbReference>
<keyword evidence="10" id="KW-1185">Reference proteome</keyword>
<dbReference type="HAMAP" id="MF_03056">
    <property type="entry name" value="TRM82"/>
    <property type="match status" value="1"/>
</dbReference>
<dbReference type="SMART" id="SM00320">
    <property type="entry name" value="WD40"/>
    <property type="match status" value="3"/>
</dbReference>
<dbReference type="Gene3D" id="2.130.10.10">
    <property type="entry name" value="YVTN repeat-like/Quinoprotein amine dehydrogenase"/>
    <property type="match status" value="1"/>
</dbReference>
<keyword evidence="4 8" id="KW-0677">Repeat</keyword>
<gene>
    <name evidence="11" type="primary">LOC113515494</name>
</gene>
<evidence type="ECO:0000256" key="4">
    <source>
        <dbReference type="ARBA" id="ARBA00022737"/>
    </source>
</evidence>
<comment type="subunit">
    <text evidence="7">Forms a heterodimer with the catalytic subunit Mettl1. Interacts with mei-P26 and weakly interacts with bgcn; required for the function or formation of the mei-P26-bgcn-bam-sxl complex. Interacts with nanos; may be involved in mei-P26-dependent derepression of the BMP signaling pathway. Interacts with Myc; the interaction may be mediated by mei-P26 and may be involved in the regulation of ribosome biogenesis.</text>
</comment>
<dbReference type="PANTHER" id="PTHR16288:SF0">
    <property type="entry name" value="TRNA (GUANINE-N(7)-)-METHYLTRANSFERASE NON-CATALYTIC SUBUNIT WDR4"/>
    <property type="match status" value="1"/>
</dbReference>
<evidence type="ECO:0000256" key="1">
    <source>
        <dbReference type="ARBA" id="ARBA00004123"/>
    </source>
</evidence>
<comment type="function">
    <text evidence="8">Required for the formation of N(7)-methylguanine at position 46 (m7G46) in tRNA. In the complex, it is required to stabilize and induce conformational changes of the catalytic subunit.</text>
</comment>
<evidence type="ECO:0000256" key="6">
    <source>
        <dbReference type="ARBA" id="ARBA00093337"/>
    </source>
</evidence>
<dbReference type="InterPro" id="IPR036322">
    <property type="entry name" value="WD40_repeat_dom_sf"/>
</dbReference>
<evidence type="ECO:0000256" key="3">
    <source>
        <dbReference type="ARBA" id="ARBA00022694"/>
    </source>
</evidence>
<dbReference type="InterPro" id="IPR028884">
    <property type="entry name" value="Trm82"/>
</dbReference>
<accession>A0A6J1WSY7</accession>
<dbReference type="CTD" id="31566"/>
<comment type="subcellular location">
    <subcellularLocation>
        <location evidence="1 8">Nucleus</location>
    </subcellularLocation>
</comment>
<evidence type="ECO:0000256" key="7">
    <source>
        <dbReference type="ARBA" id="ARBA00093542"/>
    </source>
</evidence>
<dbReference type="SUPFAM" id="SSF50978">
    <property type="entry name" value="WD40 repeat-like"/>
    <property type="match status" value="1"/>
</dbReference>
<dbReference type="GeneID" id="113515494"/>
<dbReference type="Proteomes" id="UP001652740">
    <property type="component" value="Unplaced"/>
</dbReference>
<dbReference type="AlphaFoldDB" id="A0A6J1WSY7"/>
<dbReference type="Pfam" id="PF00400">
    <property type="entry name" value="WD40"/>
    <property type="match status" value="1"/>
</dbReference>
<dbReference type="GO" id="GO:0106004">
    <property type="term" value="P:tRNA (guanine-N7)-methylation"/>
    <property type="evidence" value="ECO:0007669"/>
    <property type="project" value="UniProtKB-UniRule"/>
</dbReference>
<evidence type="ECO:0000256" key="8">
    <source>
        <dbReference type="HAMAP-Rule" id="MF_03056"/>
    </source>
</evidence>
<keyword evidence="5 8" id="KW-0539">Nucleus</keyword>
<evidence type="ECO:0000313" key="10">
    <source>
        <dbReference type="Proteomes" id="UP001652740"/>
    </source>
</evidence>